<accession>A0A9P9AQ84</accession>
<dbReference type="Proteomes" id="UP000777438">
    <property type="component" value="Unassembled WGS sequence"/>
</dbReference>
<dbReference type="AlphaFoldDB" id="A0A9P9AQ84"/>
<proteinExistence type="predicted"/>
<evidence type="ECO:0000313" key="3">
    <source>
        <dbReference type="Proteomes" id="UP000777438"/>
    </source>
</evidence>
<evidence type="ECO:0000256" key="1">
    <source>
        <dbReference type="SAM" id="Coils"/>
    </source>
</evidence>
<name>A0A9P9AQ84_9HYPO</name>
<evidence type="ECO:0000313" key="2">
    <source>
        <dbReference type="EMBL" id="KAH6889359.1"/>
    </source>
</evidence>
<comment type="caution">
    <text evidence="2">The sequence shown here is derived from an EMBL/GenBank/DDBJ whole genome shotgun (WGS) entry which is preliminary data.</text>
</comment>
<sequence>MEDAESLCRRGHHLFVYQKTLNLSDSIAKCKEDGRTRYLHVYADKIVLNNSSTINVADTRLRTIHIFTRDFSTDDVSRANLDIVCGDGAFRIFLYCEEALPNLQLTYHHGSQAVAKPTLELLPANAACPRLLQGEECPNLHSRLRAEDVGREIVFSGDGIRFRSLRSVSQLELAGPSYEDTRAFGDIFQASSKHTNSRGFLSALLEDMFVTVSIDIMSNDAGFEARDLVSISRLRFIIRCLGLDPSSTRFTADAKRLLDRLQLARSVPRAKGCTGRPFFVPVLEPDYISKKLRARIANAKTTEQNIAIIEAARRNRTESRVSTNAVIEAIAKTMSSLADENVSRENAIGAIAEMARKRNDLVAAADAVKAQKVKMEKELEDYEKRQKAKAFWAMLALVGQVVVSVGISVATCGTGSVLTTVNAFEALQKAKELSAGAKVLAALKKLVMQCDKIWAKIQAADKSQKTYSTTAGQLDADKTAADGLQKVAERITADSLPNDALAPIDFLGLMADWDEVDVSTNEVFDGIKEVLDSGESFPELGRFKSVMLNQAIRGRTVIKAMAAAQTAAQLYWRQLAERQARDAVAKKIKALETHEKDEADGFAEHYFQRALSDLKRAVFVVFHECILSLMYFHNMDGIPQEFANSEKEKRLTADMPIADSSKSRTFEDLFAELENIVPDAMADDRGQTLPSSVIVDTTTHLGTVFDENWKSLLVDNNQITFQVPTDIEAVYEFRRVRIIKLRATFEGLDGADKVRYYFTLGPRNIDITSSALVQSYTPPFSLVKVGAGGDPLDQKGVLMRPALFCDVTLGFNPANNKGIDLSTISKIIITFDCVATLKHV</sequence>
<gene>
    <name evidence="2" type="ORF">B0T10DRAFT_548753</name>
</gene>
<feature type="coiled-coil region" evidence="1">
    <location>
        <begin position="358"/>
        <end position="385"/>
    </location>
</feature>
<protein>
    <submittedName>
        <fullName evidence="2">Uncharacterized protein</fullName>
    </submittedName>
</protein>
<keyword evidence="3" id="KW-1185">Reference proteome</keyword>
<dbReference type="EMBL" id="JAGPYM010000011">
    <property type="protein sequence ID" value="KAH6889359.1"/>
    <property type="molecule type" value="Genomic_DNA"/>
</dbReference>
<keyword evidence="1" id="KW-0175">Coiled coil</keyword>
<organism evidence="2 3">
    <name type="scientific">Thelonectria olida</name>
    <dbReference type="NCBI Taxonomy" id="1576542"/>
    <lineage>
        <taxon>Eukaryota</taxon>
        <taxon>Fungi</taxon>
        <taxon>Dikarya</taxon>
        <taxon>Ascomycota</taxon>
        <taxon>Pezizomycotina</taxon>
        <taxon>Sordariomycetes</taxon>
        <taxon>Hypocreomycetidae</taxon>
        <taxon>Hypocreales</taxon>
        <taxon>Nectriaceae</taxon>
        <taxon>Thelonectria</taxon>
    </lineage>
</organism>
<dbReference type="OrthoDB" id="5097773at2759"/>
<reference evidence="2 3" key="1">
    <citation type="journal article" date="2021" name="Nat. Commun.">
        <title>Genetic determinants of endophytism in the Arabidopsis root mycobiome.</title>
        <authorList>
            <person name="Mesny F."/>
            <person name="Miyauchi S."/>
            <person name="Thiergart T."/>
            <person name="Pickel B."/>
            <person name="Atanasova L."/>
            <person name="Karlsson M."/>
            <person name="Huettel B."/>
            <person name="Barry K.W."/>
            <person name="Haridas S."/>
            <person name="Chen C."/>
            <person name="Bauer D."/>
            <person name="Andreopoulos W."/>
            <person name="Pangilinan J."/>
            <person name="LaButti K."/>
            <person name="Riley R."/>
            <person name="Lipzen A."/>
            <person name="Clum A."/>
            <person name="Drula E."/>
            <person name="Henrissat B."/>
            <person name="Kohler A."/>
            <person name="Grigoriev I.V."/>
            <person name="Martin F.M."/>
            <person name="Hacquard S."/>
        </authorList>
    </citation>
    <scope>NUCLEOTIDE SEQUENCE [LARGE SCALE GENOMIC DNA]</scope>
    <source>
        <strain evidence="2 3">MPI-CAGE-CH-0241</strain>
    </source>
</reference>